<dbReference type="GO" id="GO:0005886">
    <property type="term" value="C:plasma membrane"/>
    <property type="evidence" value="ECO:0007669"/>
    <property type="project" value="UniProtKB-SubCell"/>
</dbReference>
<dbReference type="PRINTS" id="PR00344">
    <property type="entry name" value="BCTRLSENSOR"/>
</dbReference>
<gene>
    <name evidence="13" type="ORF">GV832_02960</name>
</gene>
<keyword evidence="11" id="KW-1133">Transmembrane helix</keyword>
<keyword evidence="14" id="KW-1185">Reference proteome</keyword>
<feature type="coiled-coil region" evidence="10">
    <location>
        <begin position="150"/>
        <end position="177"/>
    </location>
</feature>
<dbReference type="Pfam" id="PF02518">
    <property type="entry name" value="HATPase_c"/>
    <property type="match status" value="1"/>
</dbReference>
<dbReference type="AlphaFoldDB" id="A0AAE5BTT2"/>
<dbReference type="InterPro" id="IPR036890">
    <property type="entry name" value="HATPase_C_sf"/>
</dbReference>
<keyword evidence="11" id="KW-0472">Membrane</keyword>
<reference evidence="13" key="1">
    <citation type="submission" date="2020-01" db="EMBL/GenBank/DDBJ databases">
        <authorList>
            <person name="Chen W.-M."/>
        </authorList>
    </citation>
    <scope>NUCLEOTIDE SEQUENCE</scope>
    <source>
        <strain evidence="13">CYK-10</strain>
    </source>
</reference>
<dbReference type="RefSeq" id="WP_168773332.1">
    <property type="nucleotide sequence ID" value="NZ_JAABNR010000002.1"/>
</dbReference>
<dbReference type="EC" id="2.7.13.3" evidence="3"/>
<evidence type="ECO:0000256" key="4">
    <source>
        <dbReference type="ARBA" id="ARBA00022475"/>
    </source>
</evidence>
<dbReference type="InterPro" id="IPR004358">
    <property type="entry name" value="Sig_transdc_His_kin-like_C"/>
</dbReference>
<evidence type="ECO:0000256" key="10">
    <source>
        <dbReference type="SAM" id="Coils"/>
    </source>
</evidence>
<keyword evidence="11" id="KW-0812">Transmembrane</keyword>
<evidence type="ECO:0000256" key="3">
    <source>
        <dbReference type="ARBA" id="ARBA00012438"/>
    </source>
</evidence>
<dbReference type="EMBL" id="JAABNR010000002">
    <property type="protein sequence ID" value="NBZ86527.1"/>
    <property type="molecule type" value="Genomic_DNA"/>
</dbReference>
<evidence type="ECO:0000256" key="5">
    <source>
        <dbReference type="ARBA" id="ARBA00022553"/>
    </source>
</evidence>
<keyword evidence="8 13" id="KW-0418">Kinase</keyword>
<evidence type="ECO:0000256" key="11">
    <source>
        <dbReference type="SAM" id="Phobius"/>
    </source>
</evidence>
<dbReference type="SMART" id="SM00388">
    <property type="entry name" value="HisKA"/>
    <property type="match status" value="1"/>
</dbReference>
<dbReference type="InterPro" id="IPR036097">
    <property type="entry name" value="HisK_dim/P_sf"/>
</dbReference>
<dbReference type="CDD" id="cd00075">
    <property type="entry name" value="HATPase"/>
    <property type="match status" value="1"/>
</dbReference>
<accession>A0AAE5BTT2</accession>
<evidence type="ECO:0000259" key="12">
    <source>
        <dbReference type="PROSITE" id="PS50109"/>
    </source>
</evidence>
<keyword evidence="5" id="KW-0597">Phosphoprotein</keyword>
<dbReference type="GO" id="GO:0000155">
    <property type="term" value="F:phosphorelay sensor kinase activity"/>
    <property type="evidence" value="ECO:0007669"/>
    <property type="project" value="InterPro"/>
</dbReference>
<name>A0AAE5BTT2_9RHOB</name>
<keyword evidence="10" id="KW-0175">Coiled coil</keyword>
<evidence type="ECO:0000256" key="2">
    <source>
        <dbReference type="ARBA" id="ARBA00004651"/>
    </source>
</evidence>
<dbReference type="Pfam" id="PF00512">
    <property type="entry name" value="HisKA"/>
    <property type="match status" value="1"/>
</dbReference>
<evidence type="ECO:0000256" key="9">
    <source>
        <dbReference type="ARBA" id="ARBA00022840"/>
    </source>
</evidence>
<dbReference type="Gene3D" id="1.10.287.130">
    <property type="match status" value="1"/>
</dbReference>
<comment type="subcellular location">
    <subcellularLocation>
        <location evidence="2">Cell membrane</location>
        <topology evidence="2">Multi-pass membrane protein</topology>
    </subcellularLocation>
</comment>
<protein>
    <recommendedName>
        <fullName evidence="3">histidine kinase</fullName>
        <ecNumber evidence="3">2.7.13.3</ecNumber>
    </recommendedName>
</protein>
<evidence type="ECO:0000256" key="8">
    <source>
        <dbReference type="ARBA" id="ARBA00022777"/>
    </source>
</evidence>
<organism evidence="13 14">
    <name type="scientific">Stagnihabitans tardus</name>
    <dbReference type="NCBI Taxonomy" id="2699202"/>
    <lineage>
        <taxon>Bacteria</taxon>
        <taxon>Pseudomonadati</taxon>
        <taxon>Pseudomonadota</taxon>
        <taxon>Alphaproteobacteria</taxon>
        <taxon>Rhodobacterales</taxon>
        <taxon>Paracoccaceae</taxon>
        <taxon>Stagnihabitans</taxon>
    </lineage>
</organism>
<evidence type="ECO:0000313" key="13">
    <source>
        <dbReference type="EMBL" id="NBZ86527.1"/>
    </source>
</evidence>
<dbReference type="InterPro" id="IPR005467">
    <property type="entry name" value="His_kinase_dom"/>
</dbReference>
<keyword evidence="4" id="KW-1003">Cell membrane</keyword>
<evidence type="ECO:0000256" key="1">
    <source>
        <dbReference type="ARBA" id="ARBA00000085"/>
    </source>
</evidence>
<dbReference type="Gene3D" id="3.30.565.10">
    <property type="entry name" value="Histidine kinase-like ATPase, C-terminal domain"/>
    <property type="match status" value="1"/>
</dbReference>
<dbReference type="InterPro" id="IPR050980">
    <property type="entry name" value="2C_sensor_his_kinase"/>
</dbReference>
<dbReference type="PROSITE" id="PS50109">
    <property type="entry name" value="HIS_KIN"/>
    <property type="match status" value="1"/>
</dbReference>
<evidence type="ECO:0000313" key="14">
    <source>
        <dbReference type="Proteomes" id="UP001193501"/>
    </source>
</evidence>
<dbReference type="GO" id="GO:0005524">
    <property type="term" value="F:ATP binding"/>
    <property type="evidence" value="ECO:0007669"/>
    <property type="project" value="UniProtKB-KW"/>
</dbReference>
<keyword evidence="9" id="KW-0067">ATP-binding</keyword>
<dbReference type="InterPro" id="IPR003594">
    <property type="entry name" value="HATPase_dom"/>
</dbReference>
<dbReference type="Proteomes" id="UP001193501">
    <property type="component" value="Unassembled WGS sequence"/>
</dbReference>
<feature type="domain" description="Histidine kinase" evidence="12">
    <location>
        <begin position="119"/>
        <end position="314"/>
    </location>
</feature>
<evidence type="ECO:0000256" key="7">
    <source>
        <dbReference type="ARBA" id="ARBA00022741"/>
    </source>
</evidence>
<feature type="transmembrane region" description="Helical" evidence="11">
    <location>
        <begin position="37"/>
        <end position="62"/>
    </location>
</feature>
<dbReference type="SUPFAM" id="SSF55874">
    <property type="entry name" value="ATPase domain of HSP90 chaperone/DNA topoisomerase II/histidine kinase"/>
    <property type="match status" value="1"/>
</dbReference>
<dbReference type="SUPFAM" id="SSF47384">
    <property type="entry name" value="Homodimeric domain of signal transducing histidine kinase"/>
    <property type="match status" value="1"/>
</dbReference>
<comment type="catalytic activity">
    <reaction evidence="1">
        <text>ATP + protein L-histidine = ADP + protein N-phospho-L-histidine.</text>
        <dbReference type="EC" id="2.7.13.3"/>
    </reaction>
</comment>
<dbReference type="PANTHER" id="PTHR44936:SF10">
    <property type="entry name" value="SENSOR PROTEIN RSTB"/>
    <property type="match status" value="1"/>
</dbReference>
<keyword evidence="6" id="KW-0808">Transferase</keyword>
<evidence type="ECO:0000256" key="6">
    <source>
        <dbReference type="ARBA" id="ARBA00022679"/>
    </source>
</evidence>
<proteinExistence type="predicted"/>
<keyword evidence="7" id="KW-0547">Nucleotide-binding</keyword>
<dbReference type="SMART" id="SM00387">
    <property type="entry name" value="HATPase_c"/>
    <property type="match status" value="1"/>
</dbReference>
<comment type="caution">
    <text evidence="13">The sequence shown here is derived from an EMBL/GenBank/DDBJ whole genome shotgun (WGS) entry which is preliminary data.</text>
</comment>
<dbReference type="InterPro" id="IPR003661">
    <property type="entry name" value="HisK_dim/P_dom"/>
</dbReference>
<dbReference type="CDD" id="cd00082">
    <property type="entry name" value="HisKA"/>
    <property type="match status" value="1"/>
</dbReference>
<dbReference type="PANTHER" id="PTHR44936">
    <property type="entry name" value="SENSOR PROTEIN CREC"/>
    <property type="match status" value="1"/>
</dbReference>
<sequence>MRRWRPSLALVLGGALAGTLGLSFVGLVALRYLGPEIGYRAAAAGLGLTITLATGLVGWLLVRLLLRPIRALGRYAEEEDPQPPAHFGTREIHATARRVIAMAETLRDREATIRSFTDHVTHEIKTPVSAIRAATELLSDSVAEADRPLLASIEGAARQIEAQLAALRDAARARETRWLGQSTLAEVAPTLPIAVELSGADIPLPLAAEGLSVVLTQLCRNAVEAGAGRVWLTAAADGGLLVADDGPGISEGNAARIFEPFFTTRRETGGTGMGLAVVRNLLAAHRATITLERGGRIGAPGEGPTGAVFRIRFG</sequence>